<reference evidence="6 7" key="1">
    <citation type="submission" date="2014-03" db="EMBL/GenBank/DDBJ databases">
        <title>Draft genome sequence of Deinococcus phoenicis 1P10ME.</title>
        <authorList>
            <person name="Stepanov V.G."/>
            <person name="Vaishampayan P."/>
            <person name="Venkateswaran K."/>
            <person name="Fox G.E."/>
        </authorList>
    </citation>
    <scope>NUCLEOTIDE SEQUENCE [LARGE SCALE GENOMIC DNA]</scope>
    <source>
        <strain evidence="6 7">1P10ME</strain>
    </source>
</reference>
<proteinExistence type="predicted"/>
<feature type="domain" description="HTH tetR-type" evidence="5">
    <location>
        <begin position="13"/>
        <end position="73"/>
    </location>
</feature>
<dbReference type="AlphaFoldDB" id="A0A016QTS0"/>
<evidence type="ECO:0000256" key="3">
    <source>
        <dbReference type="ARBA" id="ARBA00023163"/>
    </source>
</evidence>
<evidence type="ECO:0000256" key="2">
    <source>
        <dbReference type="ARBA" id="ARBA00023125"/>
    </source>
</evidence>
<dbReference type="Pfam" id="PF00440">
    <property type="entry name" value="TetR_N"/>
    <property type="match status" value="1"/>
</dbReference>
<gene>
    <name evidence="6" type="ORF">DEIPH_ctg009orf0025</name>
</gene>
<keyword evidence="1" id="KW-0805">Transcription regulation</keyword>
<dbReference type="GO" id="GO:0000976">
    <property type="term" value="F:transcription cis-regulatory region binding"/>
    <property type="evidence" value="ECO:0007669"/>
    <property type="project" value="TreeGrafter"/>
</dbReference>
<evidence type="ECO:0000259" key="5">
    <source>
        <dbReference type="PROSITE" id="PS50977"/>
    </source>
</evidence>
<dbReference type="InterPro" id="IPR023772">
    <property type="entry name" value="DNA-bd_HTH_TetR-type_CS"/>
</dbReference>
<accession>A0A016QTS0</accession>
<dbReference type="PANTHER" id="PTHR30055">
    <property type="entry name" value="HTH-TYPE TRANSCRIPTIONAL REGULATOR RUTR"/>
    <property type="match status" value="1"/>
</dbReference>
<evidence type="ECO:0000313" key="7">
    <source>
        <dbReference type="Proteomes" id="UP000020492"/>
    </source>
</evidence>
<name>A0A016QTS0_9DEIO</name>
<organism evidence="6 7">
    <name type="scientific">Deinococcus phoenicis</name>
    <dbReference type="NCBI Taxonomy" id="1476583"/>
    <lineage>
        <taxon>Bacteria</taxon>
        <taxon>Thermotogati</taxon>
        <taxon>Deinococcota</taxon>
        <taxon>Deinococci</taxon>
        <taxon>Deinococcales</taxon>
        <taxon>Deinococcaceae</taxon>
        <taxon>Deinococcus</taxon>
    </lineage>
</organism>
<dbReference type="InterPro" id="IPR001647">
    <property type="entry name" value="HTH_TetR"/>
</dbReference>
<dbReference type="EMBL" id="JHAC01000009">
    <property type="protein sequence ID" value="EYB69282.1"/>
    <property type="molecule type" value="Genomic_DNA"/>
</dbReference>
<dbReference type="PATRIC" id="fig|1476583.3.peg.596"/>
<dbReference type="InterPro" id="IPR009057">
    <property type="entry name" value="Homeodomain-like_sf"/>
</dbReference>
<evidence type="ECO:0000313" key="6">
    <source>
        <dbReference type="EMBL" id="EYB69282.1"/>
    </source>
</evidence>
<sequence length="206" mass="22535">MTVLDHRKRLPSADRRQQILDVSARLFVERGYEAVTMGEIARALGVSRPTIYSYFTSTEAVLDVLLQERLHDLLGRLEPLLSGARMRPAPGAEPPSLIAAVFRFLLGECDTLALLHSGGGPTFQARRSAFLNDLGARLQLNPALQIRRNPALLLIVTTLLDSLAFRAATDPGVDTEQLVRSLDAFVRGGVGPWLDDPCLDGPPLEE</sequence>
<dbReference type="Gene3D" id="1.10.357.10">
    <property type="entry name" value="Tetracycline Repressor, domain 2"/>
    <property type="match status" value="1"/>
</dbReference>
<dbReference type="OrthoDB" id="9815924at2"/>
<dbReference type="RefSeq" id="WP_051517104.1">
    <property type="nucleotide sequence ID" value="NZ_JHAC01000009.1"/>
</dbReference>
<comment type="caution">
    <text evidence="6">The sequence shown here is derived from an EMBL/GenBank/DDBJ whole genome shotgun (WGS) entry which is preliminary data.</text>
</comment>
<keyword evidence="7" id="KW-1185">Reference proteome</keyword>
<dbReference type="STRING" id="1476583.DEIPH_ctg009orf0025"/>
<evidence type="ECO:0000256" key="4">
    <source>
        <dbReference type="PROSITE-ProRule" id="PRU00335"/>
    </source>
</evidence>
<keyword evidence="2 4" id="KW-0238">DNA-binding</keyword>
<dbReference type="eggNOG" id="COG1309">
    <property type="taxonomic scope" value="Bacteria"/>
</dbReference>
<dbReference type="SUPFAM" id="SSF46689">
    <property type="entry name" value="Homeodomain-like"/>
    <property type="match status" value="1"/>
</dbReference>
<dbReference type="PRINTS" id="PR00455">
    <property type="entry name" value="HTHTETR"/>
</dbReference>
<feature type="DNA-binding region" description="H-T-H motif" evidence="4">
    <location>
        <begin position="36"/>
        <end position="55"/>
    </location>
</feature>
<keyword evidence="3" id="KW-0804">Transcription</keyword>
<dbReference type="GO" id="GO:0003700">
    <property type="term" value="F:DNA-binding transcription factor activity"/>
    <property type="evidence" value="ECO:0007669"/>
    <property type="project" value="TreeGrafter"/>
</dbReference>
<dbReference type="Proteomes" id="UP000020492">
    <property type="component" value="Unassembled WGS sequence"/>
</dbReference>
<dbReference type="PANTHER" id="PTHR30055:SF184">
    <property type="entry name" value="HTH-TYPE TRANSCRIPTIONAL REGULATOR ETHR"/>
    <property type="match status" value="1"/>
</dbReference>
<dbReference type="PROSITE" id="PS50977">
    <property type="entry name" value="HTH_TETR_2"/>
    <property type="match status" value="1"/>
</dbReference>
<dbReference type="InterPro" id="IPR050109">
    <property type="entry name" value="HTH-type_TetR-like_transc_reg"/>
</dbReference>
<dbReference type="FunFam" id="1.10.10.60:FF:000141">
    <property type="entry name" value="TetR family transcriptional regulator"/>
    <property type="match status" value="1"/>
</dbReference>
<evidence type="ECO:0000256" key="1">
    <source>
        <dbReference type="ARBA" id="ARBA00023015"/>
    </source>
</evidence>
<dbReference type="PROSITE" id="PS01081">
    <property type="entry name" value="HTH_TETR_1"/>
    <property type="match status" value="1"/>
</dbReference>
<protein>
    <submittedName>
        <fullName evidence="6">TetR family transcriptional regulator</fullName>
    </submittedName>
</protein>